<proteinExistence type="predicted"/>
<dbReference type="RefSeq" id="WP_008593677.1">
    <property type="nucleotide sequence ID" value="NZ_AMRM01000002.1"/>
</dbReference>
<dbReference type="NCBIfam" id="NF009589">
    <property type="entry name" value="PRK13030.1"/>
    <property type="match status" value="1"/>
</dbReference>
<evidence type="ECO:0000259" key="3">
    <source>
        <dbReference type="Pfam" id="PF20169"/>
    </source>
</evidence>
<dbReference type="eggNOG" id="COG4231">
    <property type="taxonomic scope" value="Bacteria"/>
</dbReference>
<evidence type="ECO:0000256" key="1">
    <source>
        <dbReference type="ARBA" id="ARBA00023002"/>
    </source>
</evidence>
<dbReference type="eggNOG" id="COG1014">
    <property type="taxonomic scope" value="Bacteria"/>
</dbReference>
<dbReference type="PANTHER" id="PTHR48084:SF3">
    <property type="entry name" value="SUBUNIT OF PYRUVATE:FLAVODOXIN OXIDOREDUCTASE"/>
    <property type="match status" value="1"/>
</dbReference>
<dbReference type="InterPro" id="IPR029061">
    <property type="entry name" value="THDP-binding"/>
</dbReference>
<dbReference type="EMBL" id="AMRM01000002">
    <property type="protein sequence ID" value="EKF20555.1"/>
    <property type="molecule type" value="Genomic_DNA"/>
</dbReference>
<dbReference type="SUPFAM" id="SSF52518">
    <property type="entry name" value="Thiamin diphosphate-binding fold (THDP-binding)"/>
    <property type="match status" value="2"/>
</dbReference>
<dbReference type="GO" id="GO:0016903">
    <property type="term" value="F:oxidoreductase activity, acting on the aldehyde or oxo group of donors"/>
    <property type="evidence" value="ECO:0007669"/>
    <property type="project" value="InterPro"/>
</dbReference>
<dbReference type="InterPro" id="IPR002880">
    <property type="entry name" value="Pyrv_Fd/Flavodoxin_OxRdtase_N"/>
</dbReference>
<dbReference type="NCBIfam" id="NF009588">
    <property type="entry name" value="PRK13029.1"/>
    <property type="match status" value="1"/>
</dbReference>
<dbReference type="PATRIC" id="fig|391937.3.peg.452"/>
<dbReference type="Pfam" id="PF20169">
    <property type="entry name" value="DUF6537"/>
    <property type="match status" value="1"/>
</dbReference>
<sequence length="1140" mass="124400">MTVHQKTGLLSRYRLEDRYEQQKGRVFMTGTQALVRAALDQARRDRAAGLNTAGFISGYRGSPLGALDLELWRAKKRVAEARIEFLPAVNEDLAATAVLGSQQVETNPKREVDGVFGLWYGKGPGVDRSGDALKHGNAYGSSPHGGVLVVAGDDHGCVSSSMPHQSDVAFMAWFMPTLSPAGIDEYLQFAEYGYALSRFSGMWVGFKAISETVESASSFDLPEDRVFEAPDFTPPPGGLHYRWPDLPGPQIEERMEAKKHAVLAFAEANPIDRHIYDVRDARFGIVTTGKAHLDLMEALRLLGIGEAECRKLGIDIYKIGMVWPLARRSALDFVKDKQEVLVIEEKRGIVESQFKEYFYDWPGHKPHAIVGKRDENGERLVPWTGELSPRLLLPIVARRLDGIFPGSGFAARAEKILATPSVALQVEGATRTPYFCSGCPHNTSTKVPEGSQALAGIGCHFMASWMDRETSSLIQMGGEGVNWAASSLFTGRNHVFQNLGEGTWYHSGSMAVRQAIAAKANMTFKILYNDAVAMTGGQPVDGPVSVQGIANASRAEGVERIALVSDHPEKFQPGDLPAGTTIHHRREMDAVQRALREVEGVSVLIYEQTCATEKRRRRKRGQMEDPKTFVVINDLVCEGCGDCSVESNCLSVEPKETEFGTKRQINQSSCNKDFSCLNGFCPSFVTVEGAERKKRTGMEVDLTALAADLAEPELPSLDRPFDLLITGVGGTGVVTVGALVTMAAHLEGKGSSVLDFTGFAQKFGPVLSYVRLAESPAAIHQVRIDRGAADALIGCDIVVASSPKASASYRPGMRAAVNLAEMPTGDIVRKRDASLRIDARLAAIEGVTGKDGLTAMDANRLSEKLMGDTVFANVMMLGFAWQLGLVPVSLNALAQAIVLNGVAVEKNHRAFLVGRLAAARPDALKALLSPPPEPDRTLDQIVSRREAFLTDYQDAAYAARYRRLVDKVRAAEAPLGGEAVSSAVARSLFKLMAYKDEYEVARLHMETGFTERLAQEFEGDYRIVHHLAPPFLASGEDARGRPLKRAFGPWVRLPFRVLARMKRLRGTAFDPFGGTAERRMERGLIDWYGAQVETALSKLDAENAAALAETLALPMQIRGYGPVKEEAAARVKAEMEARLH</sequence>
<keyword evidence="1" id="KW-0560">Oxidoreductase</keyword>
<dbReference type="Proteomes" id="UP000006786">
    <property type="component" value="Unassembled WGS sequence"/>
</dbReference>
<keyword evidence="5" id="KW-1185">Reference proteome</keyword>
<dbReference type="PANTHER" id="PTHR48084">
    <property type="entry name" value="2-OXOGLUTARATE OXIDOREDUCTASE SUBUNIT KORB-RELATED"/>
    <property type="match status" value="1"/>
</dbReference>
<dbReference type="Gene3D" id="3.40.920.10">
    <property type="entry name" value="Pyruvate-ferredoxin oxidoreductase, PFOR, domain III"/>
    <property type="match status" value="1"/>
</dbReference>
<evidence type="ECO:0000313" key="4">
    <source>
        <dbReference type="EMBL" id="EKF20555.1"/>
    </source>
</evidence>
<accession>K2MIM1</accession>
<dbReference type="InterPro" id="IPR051457">
    <property type="entry name" value="2-oxoacid:Fd_oxidoreductase"/>
</dbReference>
<dbReference type="Pfam" id="PF01558">
    <property type="entry name" value="POR"/>
    <property type="match status" value="1"/>
</dbReference>
<reference evidence="4 5" key="1">
    <citation type="journal article" date="2012" name="J. Bacteriol.">
        <title>Genome Sequence of Nitratireductor pacificus Type Strain pht-3B.</title>
        <authorList>
            <person name="Lai Q."/>
            <person name="Li G."/>
            <person name="Shao Z."/>
        </authorList>
    </citation>
    <scope>NUCLEOTIDE SEQUENCE [LARGE SCALE GENOMIC DNA]</scope>
    <source>
        <strain evidence="5">pht-3B</strain>
    </source>
</reference>
<dbReference type="STRING" id="391937.NA2_02184"/>
<feature type="domain" description="Pyruvate/ketoisovalerate oxidoreductase catalytic" evidence="2">
    <location>
        <begin position="729"/>
        <end position="914"/>
    </location>
</feature>
<organism evidence="4 5">
    <name type="scientific">Nitratireductor pacificus pht-3B</name>
    <dbReference type="NCBI Taxonomy" id="391937"/>
    <lineage>
        <taxon>Bacteria</taxon>
        <taxon>Pseudomonadati</taxon>
        <taxon>Pseudomonadota</taxon>
        <taxon>Alphaproteobacteria</taxon>
        <taxon>Hyphomicrobiales</taxon>
        <taxon>Phyllobacteriaceae</taxon>
        <taxon>Nitratireductor</taxon>
    </lineage>
</organism>
<dbReference type="InterPro" id="IPR019752">
    <property type="entry name" value="Pyrv/ketoisovalerate_OxRed_cat"/>
</dbReference>
<comment type="caution">
    <text evidence="4">The sequence shown here is derived from an EMBL/GenBank/DDBJ whole genome shotgun (WGS) entry which is preliminary data.</text>
</comment>
<dbReference type="AlphaFoldDB" id="K2MIM1"/>
<name>K2MIM1_9HYPH</name>
<gene>
    <name evidence="4" type="ORF">NA2_02184</name>
</gene>
<dbReference type="OrthoDB" id="9803617at2"/>
<dbReference type="CDD" id="cd07034">
    <property type="entry name" value="TPP_PYR_PFOR_IOR-alpha_like"/>
    <property type="match status" value="1"/>
</dbReference>
<feature type="domain" description="DUF6537" evidence="3">
    <location>
        <begin position="938"/>
        <end position="1136"/>
    </location>
</feature>
<protein>
    <submittedName>
        <fullName evidence="4">2-oxoacid ferredoxin oxidoreductase</fullName>
    </submittedName>
</protein>
<dbReference type="Gene3D" id="3.40.50.970">
    <property type="match status" value="1"/>
</dbReference>
<evidence type="ECO:0000259" key="2">
    <source>
        <dbReference type="Pfam" id="PF01558"/>
    </source>
</evidence>
<dbReference type="InterPro" id="IPR046667">
    <property type="entry name" value="DUF6537"/>
</dbReference>
<dbReference type="SUPFAM" id="SSF53323">
    <property type="entry name" value="Pyruvate-ferredoxin oxidoreductase, PFOR, domain III"/>
    <property type="match status" value="1"/>
</dbReference>
<dbReference type="InterPro" id="IPR002869">
    <property type="entry name" value="Pyrv_flavodox_OxRed_cen"/>
</dbReference>
<evidence type="ECO:0000313" key="5">
    <source>
        <dbReference type="Proteomes" id="UP000006786"/>
    </source>
</evidence>